<dbReference type="Proteomes" id="UP000601171">
    <property type="component" value="Unassembled WGS sequence"/>
</dbReference>
<dbReference type="Pfam" id="PF00881">
    <property type="entry name" value="Nitroreductase"/>
    <property type="match status" value="2"/>
</dbReference>
<keyword evidence="4" id="KW-0288">FMN</keyword>
<dbReference type="RefSeq" id="WP_262428895.1">
    <property type="nucleotide sequence ID" value="NZ_JACRTG010000011.1"/>
</dbReference>
<evidence type="ECO:0000256" key="4">
    <source>
        <dbReference type="ARBA" id="ARBA00022643"/>
    </source>
</evidence>
<dbReference type="SUPFAM" id="SSF55469">
    <property type="entry name" value="FMN-dependent nitroreductase-like"/>
    <property type="match status" value="1"/>
</dbReference>
<comment type="cofactor">
    <cofactor evidence="1">
        <name>FMN</name>
        <dbReference type="ChEBI" id="CHEBI:58210"/>
    </cofactor>
</comment>
<feature type="domain" description="Nitroreductase" evidence="6">
    <location>
        <begin position="8"/>
        <end position="61"/>
    </location>
</feature>
<feature type="domain" description="Nitroreductase" evidence="6">
    <location>
        <begin position="66"/>
        <end position="151"/>
    </location>
</feature>
<dbReference type="Gene3D" id="3.40.109.10">
    <property type="entry name" value="NADH Oxidase"/>
    <property type="match status" value="1"/>
</dbReference>
<protein>
    <submittedName>
        <fullName evidence="7">Nitroreductase family protein</fullName>
    </submittedName>
</protein>
<dbReference type="InterPro" id="IPR029479">
    <property type="entry name" value="Nitroreductase"/>
</dbReference>
<evidence type="ECO:0000256" key="1">
    <source>
        <dbReference type="ARBA" id="ARBA00001917"/>
    </source>
</evidence>
<sequence>MDVLDAIFTRRSIRKYTGEPISEGDLKLILKAGFQAPSAHNFEPRDFVVVKDKETLDKISNFHRYAKMLPSASCCIVVCGDTRKQKEIGFLVEDCSASIQNMLLAVHGLDLGAVWCGLYSGGELVDYMKKAMKETLNLPDYIIPVGMIAIGVKDEEKEPIDRYNEEKVHFDRW</sequence>
<evidence type="ECO:0000256" key="2">
    <source>
        <dbReference type="ARBA" id="ARBA00007118"/>
    </source>
</evidence>
<evidence type="ECO:0000313" key="8">
    <source>
        <dbReference type="Proteomes" id="UP000601171"/>
    </source>
</evidence>
<evidence type="ECO:0000313" key="7">
    <source>
        <dbReference type="EMBL" id="MBC8587435.1"/>
    </source>
</evidence>
<proteinExistence type="inferred from homology"/>
<dbReference type="AlphaFoldDB" id="A0A926ERZ3"/>
<dbReference type="InterPro" id="IPR000415">
    <property type="entry name" value="Nitroreductase-like"/>
</dbReference>
<comment type="caution">
    <text evidence="7">The sequence shown here is derived from an EMBL/GenBank/DDBJ whole genome shotgun (WGS) entry which is preliminary data.</text>
</comment>
<accession>A0A926ERZ3</accession>
<reference evidence="7" key="1">
    <citation type="submission" date="2020-08" db="EMBL/GenBank/DDBJ databases">
        <title>Genome public.</title>
        <authorList>
            <person name="Liu C."/>
            <person name="Sun Q."/>
        </authorList>
    </citation>
    <scope>NUCLEOTIDE SEQUENCE</scope>
    <source>
        <strain evidence="7">BX21</strain>
    </source>
</reference>
<dbReference type="CDD" id="cd02150">
    <property type="entry name" value="nitroreductase"/>
    <property type="match status" value="1"/>
</dbReference>
<gene>
    <name evidence="7" type="ORF">H8707_04175</name>
</gene>
<evidence type="ECO:0000259" key="6">
    <source>
        <dbReference type="Pfam" id="PF00881"/>
    </source>
</evidence>
<evidence type="ECO:0000256" key="3">
    <source>
        <dbReference type="ARBA" id="ARBA00022630"/>
    </source>
</evidence>
<evidence type="ECO:0000256" key="5">
    <source>
        <dbReference type="ARBA" id="ARBA00023002"/>
    </source>
</evidence>
<keyword evidence="3" id="KW-0285">Flavoprotein</keyword>
<organism evidence="7 8">
    <name type="scientific">Paratissierella segnis</name>
    <dbReference type="NCBI Taxonomy" id="2763679"/>
    <lineage>
        <taxon>Bacteria</taxon>
        <taxon>Bacillati</taxon>
        <taxon>Bacillota</taxon>
        <taxon>Tissierellia</taxon>
        <taxon>Tissierellales</taxon>
        <taxon>Tissierellaceae</taxon>
        <taxon>Paratissierella</taxon>
    </lineage>
</organism>
<comment type="similarity">
    <text evidence="2">Belongs to the nitroreductase family.</text>
</comment>
<dbReference type="EMBL" id="JACRTG010000011">
    <property type="protein sequence ID" value="MBC8587435.1"/>
    <property type="molecule type" value="Genomic_DNA"/>
</dbReference>
<dbReference type="GO" id="GO:0016491">
    <property type="term" value="F:oxidoreductase activity"/>
    <property type="evidence" value="ECO:0007669"/>
    <property type="project" value="UniProtKB-KW"/>
</dbReference>
<keyword evidence="8" id="KW-1185">Reference proteome</keyword>
<dbReference type="PANTHER" id="PTHR43673">
    <property type="entry name" value="NAD(P)H NITROREDUCTASE YDGI-RELATED"/>
    <property type="match status" value="1"/>
</dbReference>
<name>A0A926ERZ3_9FIRM</name>
<dbReference type="PANTHER" id="PTHR43673:SF2">
    <property type="entry name" value="NITROREDUCTASE"/>
    <property type="match status" value="1"/>
</dbReference>
<keyword evidence="5" id="KW-0560">Oxidoreductase</keyword>